<dbReference type="AlphaFoldDB" id="A0A369KTU2"/>
<dbReference type="Pfam" id="PF04324">
    <property type="entry name" value="Fer2_BFD"/>
    <property type="match status" value="1"/>
</dbReference>
<dbReference type="Proteomes" id="UP000253934">
    <property type="component" value="Unassembled WGS sequence"/>
</dbReference>
<sequence>MNQKKLTLAEIKARLKVVCICKGIKQSRICEAIENGAQTVEQVNQKTGSGRGGCNATRCGPVIKKLLENKGKPLENPHNTTIEDDEDDNF</sequence>
<comment type="caution">
    <text evidence="3">The sequence shown here is derived from an EMBL/GenBank/DDBJ whole genome shotgun (WGS) entry which is preliminary data.</text>
</comment>
<feature type="region of interest" description="Disordered" evidence="1">
    <location>
        <begin position="70"/>
        <end position="90"/>
    </location>
</feature>
<organism evidence="3 4">
    <name type="scientific">Spirobacillus cienkowskii</name>
    <dbReference type="NCBI Taxonomy" id="495820"/>
    <lineage>
        <taxon>Bacteria</taxon>
        <taxon>Pseudomonadati</taxon>
        <taxon>Bdellovibrionota</taxon>
        <taxon>Oligoflexia</taxon>
        <taxon>Silvanigrellales</taxon>
        <taxon>Spirobacillus</taxon>
    </lineage>
</organism>
<feature type="domain" description="BFD-like [2Fe-2S]-binding" evidence="2">
    <location>
        <begin position="17"/>
        <end position="68"/>
    </location>
</feature>
<dbReference type="Gene3D" id="1.10.10.1100">
    <property type="entry name" value="BFD-like [2Fe-2S]-binding domain"/>
    <property type="match status" value="1"/>
</dbReference>
<name>A0A369KTU2_9BACT</name>
<evidence type="ECO:0000313" key="4">
    <source>
        <dbReference type="Proteomes" id="UP000253934"/>
    </source>
</evidence>
<evidence type="ECO:0000313" key="3">
    <source>
        <dbReference type="EMBL" id="RDB36257.1"/>
    </source>
</evidence>
<evidence type="ECO:0000259" key="2">
    <source>
        <dbReference type="Pfam" id="PF04324"/>
    </source>
</evidence>
<dbReference type="EMBL" id="QOVW01000064">
    <property type="protein sequence ID" value="RDB36257.1"/>
    <property type="molecule type" value="Genomic_DNA"/>
</dbReference>
<protein>
    <submittedName>
        <fullName evidence="3">(2Fe-2S)-binding protein</fullName>
    </submittedName>
</protein>
<proteinExistence type="predicted"/>
<dbReference type="InterPro" id="IPR041854">
    <property type="entry name" value="BFD-like_2Fe2S-bd_dom_sf"/>
</dbReference>
<keyword evidence="4" id="KW-1185">Reference proteome</keyword>
<dbReference type="RefSeq" id="WP_338636912.1">
    <property type="nucleotide sequence ID" value="NZ_CP146516.1"/>
</dbReference>
<evidence type="ECO:0000256" key="1">
    <source>
        <dbReference type="SAM" id="MobiDB-lite"/>
    </source>
</evidence>
<reference evidence="3" key="1">
    <citation type="submission" date="2018-04" db="EMBL/GenBank/DDBJ databases">
        <title>Draft genome sequence of the Candidatus Spirobacillus cienkowskii, a pathogen of freshwater Daphnia species, reconstructed from hemolymph metagenomic reads.</title>
        <authorList>
            <person name="Bresciani L."/>
            <person name="Lemos L.N."/>
            <person name="Wale N."/>
            <person name="Lin J.Y."/>
            <person name="Fernandes G.R."/>
            <person name="Duffy M.A."/>
            <person name="Rodrigues J.M."/>
        </authorList>
    </citation>
    <scope>NUCLEOTIDE SEQUENCE [LARGE SCALE GENOMIC DNA]</scope>
    <source>
        <strain evidence="3">Binning01</strain>
    </source>
</reference>
<dbReference type="InterPro" id="IPR007419">
    <property type="entry name" value="BFD-like_2Fe2S-bd_dom"/>
</dbReference>
<gene>
    <name evidence="3" type="ORF">DCC88_06160</name>
</gene>
<accession>A0A369KTU2</accession>